<feature type="compositionally biased region" description="Basic and acidic residues" evidence="1">
    <location>
        <begin position="503"/>
        <end position="516"/>
    </location>
</feature>
<proteinExistence type="predicted"/>
<protein>
    <recommendedName>
        <fullName evidence="2">Phage tail protein C-terminal domain-containing protein</fullName>
    </recommendedName>
</protein>
<dbReference type="EMBL" id="UAUE01000009">
    <property type="protein sequence ID" value="SPY95732.1"/>
    <property type="molecule type" value="Genomic_DNA"/>
</dbReference>
<dbReference type="AlphaFoldDB" id="A0A2X2BHL1"/>
<reference evidence="3 4" key="1">
    <citation type="submission" date="2018-06" db="EMBL/GenBank/DDBJ databases">
        <authorList>
            <consortium name="Pathogen Informatics"/>
            <person name="Doyle S."/>
        </authorList>
    </citation>
    <scope>NUCLEOTIDE SEQUENCE [LARGE SCALE GENOMIC DNA]</scope>
    <source>
        <strain evidence="3 4">NCTC10975</strain>
    </source>
</reference>
<dbReference type="Proteomes" id="UP000251485">
    <property type="component" value="Unassembled WGS sequence"/>
</dbReference>
<name>A0A2X2BHL1_PROMI</name>
<dbReference type="Pfam" id="PF25670">
    <property type="entry name" value="Phage_tail_C_2"/>
    <property type="match status" value="1"/>
</dbReference>
<organism evidence="3 4">
    <name type="scientific">Proteus mirabilis</name>
    <dbReference type="NCBI Taxonomy" id="584"/>
    <lineage>
        <taxon>Bacteria</taxon>
        <taxon>Pseudomonadati</taxon>
        <taxon>Pseudomonadota</taxon>
        <taxon>Gammaproteobacteria</taxon>
        <taxon>Enterobacterales</taxon>
        <taxon>Morganellaceae</taxon>
        <taxon>Proteus</taxon>
    </lineage>
</organism>
<evidence type="ECO:0000313" key="3">
    <source>
        <dbReference type="EMBL" id="SPY95732.1"/>
    </source>
</evidence>
<feature type="domain" description="Phage tail protein C-terminal" evidence="2">
    <location>
        <begin position="358"/>
        <end position="491"/>
    </location>
</feature>
<evidence type="ECO:0000259" key="2">
    <source>
        <dbReference type="Pfam" id="PF25670"/>
    </source>
</evidence>
<gene>
    <name evidence="3" type="ORF">NCTC10975_01603</name>
</gene>
<evidence type="ECO:0000256" key="1">
    <source>
        <dbReference type="SAM" id="MobiDB-lite"/>
    </source>
</evidence>
<sequence length="531" mass="58955">MIYTTGTVSTVSGSAVVSGTGTKWTVNNPAIRSGTIILIKNGNANFIYMVDRVNSDTELVISQPATFTVKNTSYSINLTEPNSYSDANNRMTAIASDTTYFLRAMDQWMMNNGVVTVELSNGQKVTLDSIKKMQGDIANKLDIKTGGNVTARVSANPISVTRDGNDYLNIYPPKVGDGKDLGFFQYNLDKAWNGILKIPRAPSGGTETILTDGINYGTGRVLSFKADYKDKASYIESIWVDNSFRWRIGSMDATSDFQINTGGGARFHLTKDSLTVNGKKVLDNVTPNTVKKQSINRNGFYQCQDIEPYNVMFMGIACTHVSNEQYVFSLWGRGNRFLFSTKDAGKWFGTWEVWTTANARADTNGFIKKASPIIDINPDGTFTTNDESEGATVTRVAQGEYLIEGVLGFNSDAGWGGVDGGIEIPLDVNKQPLIWVDSKVMEDGSILVRTYHRTHPNAPKFARNDIDGYKDGDPIDIPDGRFISVRVQMPEQSIYNVRMREMEEAQKVEEERRQKEEEENQDTNKTPEIDN</sequence>
<dbReference type="InterPro" id="IPR058008">
    <property type="entry name" value="Gp26_C"/>
</dbReference>
<feature type="region of interest" description="Disordered" evidence="1">
    <location>
        <begin position="503"/>
        <end position="531"/>
    </location>
</feature>
<evidence type="ECO:0000313" key="4">
    <source>
        <dbReference type="Proteomes" id="UP000251485"/>
    </source>
</evidence>
<accession>A0A2X2BHL1</accession>